<dbReference type="EMBL" id="SGXM01000002">
    <property type="protein sequence ID" value="RZT39514.1"/>
    <property type="molecule type" value="Genomic_DNA"/>
</dbReference>
<dbReference type="GO" id="GO:0046872">
    <property type="term" value="F:metal ion binding"/>
    <property type="evidence" value="ECO:0007669"/>
    <property type="project" value="UniProtKB-UniRule"/>
</dbReference>
<feature type="transmembrane region" description="Helical" evidence="12">
    <location>
        <begin position="364"/>
        <end position="386"/>
    </location>
</feature>
<keyword evidence="11 12" id="KW-0472">Membrane</keyword>
<keyword evidence="10 12" id="KW-0408">Iron</keyword>
<feature type="transmembrane region" description="Helical" evidence="12">
    <location>
        <begin position="127"/>
        <end position="148"/>
    </location>
</feature>
<evidence type="ECO:0000256" key="10">
    <source>
        <dbReference type="ARBA" id="ARBA00023004"/>
    </source>
</evidence>
<dbReference type="GO" id="GO:0070069">
    <property type="term" value="C:cytochrome complex"/>
    <property type="evidence" value="ECO:0007669"/>
    <property type="project" value="UniProtKB-UniRule"/>
</dbReference>
<evidence type="ECO:0000313" key="14">
    <source>
        <dbReference type="Proteomes" id="UP000291078"/>
    </source>
</evidence>
<dbReference type="GO" id="GO:0020037">
    <property type="term" value="F:heme binding"/>
    <property type="evidence" value="ECO:0007669"/>
    <property type="project" value="TreeGrafter"/>
</dbReference>
<evidence type="ECO:0000256" key="9">
    <source>
        <dbReference type="ARBA" id="ARBA00022989"/>
    </source>
</evidence>
<evidence type="ECO:0000256" key="7">
    <source>
        <dbReference type="ARBA" id="ARBA00022723"/>
    </source>
</evidence>
<feature type="transmembrane region" description="Helical" evidence="12">
    <location>
        <begin position="220"/>
        <end position="237"/>
    </location>
</feature>
<evidence type="ECO:0000256" key="12">
    <source>
        <dbReference type="PIRNR" id="PIRNR006446"/>
    </source>
</evidence>
<keyword evidence="9 12" id="KW-1133">Transmembrane helix</keyword>
<evidence type="ECO:0000256" key="1">
    <source>
        <dbReference type="ARBA" id="ARBA00004651"/>
    </source>
</evidence>
<evidence type="ECO:0000256" key="3">
    <source>
        <dbReference type="ARBA" id="ARBA00022448"/>
    </source>
</evidence>
<dbReference type="PANTHER" id="PTHR30365">
    <property type="entry name" value="CYTOCHROME D UBIQUINOL OXIDASE"/>
    <property type="match status" value="1"/>
</dbReference>
<evidence type="ECO:0000256" key="2">
    <source>
        <dbReference type="ARBA" id="ARBA00009819"/>
    </source>
</evidence>
<dbReference type="AlphaFoldDB" id="A0A4Q7S069"/>
<dbReference type="Pfam" id="PF01654">
    <property type="entry name" value="Cyt_bd_oxida_I"/>
    <property type="match status" value="1"/>
</dbReference>
<dbReference type="InterPro" id="IPR002585">
    <property type="entry name" value="Cyt-d_ubiquinol_oxidase_su_1"/>
</dbReference>
<proteinExistence type="inferred from homology"/>
<dbReference type="OrthoDB" id="9807042at2"/>
<evidence type="ECO:0000256" key="8">
    <source>
        <dbReference type="ARBA" id="ARBA00022982"/>
    </source>
</evidence>
<dbReference type="GO" id="GO:0019646">
    <property type="term" value="P:aerobic electron transport chain"/>
    <property type="evidence" value="ECO:0007669"/>
    <property type="project" value="InterPro"/>
</dbReference>
<protein>
    <submittedName>
        <fullName evidence="13">Cytochrome bd-I ubiquinol oxidase subunit 1 apoprotein</fullName>
    </submittedName>
</protein>
<feature type="transmembrane region" description="Helical" evidence="12">
    <location>
        <begin position="419"/>
        <end position="437"/>
    </location>
</feature>
<comment type="subcellular location">
    <subcellularLocation>
        <location evidence="12">Cell inner membrane</location>
    </subcellularLocation>
    <subcellularLocation>
        <location evidence="1">Cell membrane</location>
        <topology evidence="1">Multi-pass membrane protein</topology>
    </subcellularLocation>
</comment>
<organism evidence="13 14">
    <name type="scientific">Cupriavidus agavae</name>
    <dbReference type="NCBI Taxonomy" id="1001822"/>
    <lineage>
        <taxon>Bacteria</taxon>
        <taxon>Pseudomonadati</taxon>
        <taxon>Pseudomonadota</taxon>
        <taxon>Betaproteobacteria</taxon>
        <taxon>Burkholderiales</taxon>
        <taxon>Burkholderiaceae</taxon>
        <taxon>Cupriavidus</taxon>
    </lineage>
</organism>
<evidence type="ECO:0000256" key="4">
    <source>
        <dbReference type="ARBA" id="ARBA00022475"/>
    </source>
</evidence>
<dbReference type="Proteomes" id="UP000291078">
    <property type="component" value="Unassembled WGS sequence"/>
</dbReference>
<dbReference type="RefSeq" id="WP_130391667.1">
    <property type="nucleotide sequence ID" value="NZ_SGXM01000002.1"/>
</dbReference>
<keyword evidence="6 12" id="KW-0812">Transmembrane</keyword>
<keyword evidence="14" id="KW-1185">Reference proteome</keyword>
<dbReference type="PIRSF" id="PIRSF006446">
    <property type="entry name" value="Cyt_quinol_oxidase_1"/>
    <property type="match status" value="1"/>
</dbReference>
<feature type="transmembrane region" description="Helical" evidence="12">
    <location>
        <begin position="187"/>
        <end position="208"/>
    </location>
</feature>
<gene>
    <name evidence="13" type="ORF">EV147_2709</name>
</gene>
<comment type="caution">
    <text evidence="13">The sequence shown here is derived from an EMBL/GenBank/DDBJ whole genome shotgun (WGS) entry which is preliminary data.</text>
</comment>
<evidence type="ECO:0000313" key="13">
    <source>
        <dbReference type="EMBL" id="RZT39514.1"/>
    </source>
</evidence>
<keyword evidence="7 12" id="KW-0479">Metal-binding</keyword>
<feature type="transmembrane region" description="Helical" evidence="12">
    <location>
        <begin position="323"/>
        <end position="343"/>
    </location>
</feature>
<keyword evidence="4 12" id="KW-1003">Cell membrane</keyword>
<feature type="transmembrane region" description="Helical" evidence="12">
    <location>
        <begin position="56"/>
        <end position="73"/>
    </location>
</feature>
<dbReference type="GO" id="GO:0005886">
    <property type="term" value="C:plasma membrane"/>
    <property type="evidence" value="ECO:0007669"/>
    <property type="project" value="UniProtKB-SubCell"/>
</dbReference>
<dbReference type="GO" id="GO:0016682">
    <property type="term" value="F:oxidoreductase activity, acting on diphenols and related substances as donors, oxygen as acceptor"/>
    <property type="evidence" value="ECO:0007669"/>
    <property type="project" value="TreeGrafter"/>
</dbReference>
<dbReference type="PANTHER" id="PTHR30365:SF14">
    <property type="entry name" value="CYTOCHROME BD MENAQUINOL OXIDASE SUBUNIT I-RELATED"/>
    <property type="match status" value="1"/>
</dbReference>
<evidence type="ECO:0000256" key="6">
    <source>
        <dbReference type="ARBA" id="ARBA00022692"/>
    </source>
</evidence>
<dbReference type="GO" id="GO:0009055">
    <property type="term" value="F:electron transfer activity"/>
    <property type="evidence" value="ECO:0007669"/>
    <property type="project" value="UniProtKB-UniRule"/>
</dbReference>
<comment type="similarity">
    <text evidence="2 12">Belongs to the cytochrome ubiquinol oxidase subunit 1 family.</text>
</comment>
<accession>A0A4Q7S069</accession>
<keyword evidence="5 12" id="KW-0349">Heme</keyword>
<keyword evidence="3 12" id="KW-0813">Transport</keyword>
<evidence type="ECO:0000256" key="11">
    <source>
        <dbReference type="ARBA" id="ARBA00023136"/>
    </source>
</evidence>
<reference evidence="13 14" key="1">
    <citation type="journal article" date="2015" name="Stand. Genomic Sci.">
        <title>Genomic Encyclopedia of Bacterial and Archaeal Type Strains, Phase III: the genomes of soil and plant-associated and newly described type strains.</title>
        <authorList>
            <person name="Whitman W.B."/>
            <person name="Woyke T."/>
            <person name="Klenk H.P."/>
            <person name="Zhou Y."/>
            <person name="Lilburn T.G."/>
            <person name="Beck B.J."/>
            <person name="De Vos P."/>
            <person name="Vandamme P."/>
            <person name="Eisen J.A."/>
            <person name="Garrity G."/>
            <person name="Hugenholtz P."/>
            <person name="Kyrpides N.C."/>
        </authorList>
    </citation>
    <scope>NUCLEOTIDE SEQUENCE [LARGE SCALE GENOMIC DNA]</scope>
    <source>
        <strain evidence="13 14">ASC-9842</strain>
    </source>
</reference>
<feature type="transmembrane region" description="Helical" evidence="12">
    <location>
        <begin position="14"/>
        <end position="36"/>
    </location>
</feature>
<evidence type="ECO:0000256" key="5">
    <source>
        <dbReference type="ARBA" id="ARBA00022617"/>
    </source>
</evidence>
<name>A0A4Q7S069_9BURK</name>
<sequence length="475" mass="52556">MALDNVLDLSRGQFAFTAIFHILWPILTISLSAYLFIVEALWVRTGNLAWYRHARFWGKLLLLNFAVGVVSGIPMEFEFGTNWSSFSQFTGQFFGNILGFEGAMAFMLEAGFIGIMMFGWDRVSKGVHLFATGMVALGSSLSAFWIMVANSWMQTPAGVAVVDGKIVVTDYLRAIFNPDAIWGITHMWMAALETGFVVVAGISAYYLFRRRNPEFFARSFRLAMLLLMIVAPLQVWLGDGSGVDVFKTQPAKGAAIEGHWHTNAPGTAAPWSLLAWPDQQQQRNAWSLEVPGMLSLLATHEVHGTVTGLADIPRADQPPMLPLLYYSFRVMAGIGFLLVLLALRTAQVVYRTRRKPENLAQHRWLMLAWVLAIPLPYLAVECGWIVREVGRQPWLVYGLLRTEAGVSTAISALDVTSSMVMFAAFYAVLLATFAWLASRWLRKGPDLTLPAPLQGLPRPLATSASPVTLADGGTY</sequence>
<feature type="transmembrane region" description="Helical" evidence="12">
    <location>
        <begin position="93"/>
        <end position="115"/>
    </location>
</feature>
<keyword evidence="8 12" id="KW-0249">Electron transport</keyword>